<sequence length="375" mass="40697">MSIGSINKGGKGKGIIPHSRPSIDEEDALRAAEVIRSGMLTVGDERGAFERAFEKRIGISPEGAVSVDSGTAAIHLALLALKVGVNDRVILPAYLCAAPLNAVRYVGAAPVLADVDPDTGIAGEREFAEALESIKDERGGRTIIIAVHPFGRSAPVDEIKSLGPPVIEDCAQATGGALKGNPLGTFGDLSVFSFYATKVMTTGRGGMVCSESEEIAYRIRDLVRYDEREEDGVRFNYAMTEFQAALGRSQLKRLDAFISRRREITAYYSGEFERASIPMPRKAPVGDDINFRFIVKVRGAVDKVIKGLNKRGIGARRPVFKPLYEYTGDEELPGTKWAFDEDVSIPIYPALTDGEIEMIAWAVVDVMAEVRPSKV</sequence>
<dbReference type="InterPro" id="IPR015421">
    <property type="entry name" value="PyrdxlP-dep_Trfase_major"/>
</dbReference>
<evidence type="ECO:0000256" key="3">
    <source>
        <dbReference type="RuleBase" id="RU004508"/>
    </source>
</evidence>
<dbReference type="PANTHER" id="PTHR30244">
    <property type="entry name" value="TRANSAMINASE"/>
    <property type="match status" value="1"/>
</dbReference>
<evidence type="ECO:0000256" key="2">
    <source>
        <dbReference type="PIRSR" id="PIRSR000390-2"/>
    </source>
</evidence>
<evidence type="ECO:0000313" key="5">
    <source>
        <dbReference type="EMBL" id="MBN1573287.1"/>
    </source>
</evidence>
<evidence type="ECO:0000256" key="4">
    <source>
        <dbReference type="SAM" id="MobiDB-lite"/>
    </source>
</evidence>
<organism evidence="5 6">
    <name type="scientific">Candidatus Zymogenus saltonus</name>
    <dbReference type="NCBI Taxonomy" id="2844893"/>
    <lineage>
        <taxon>Bacteria</taxon>
        <taxon>Deltaproteobacteria</taxon>
        <taxon>Candidatus Zymogenia</taxon>
        <taxon>Candidatus Zymogeniales</taxon>
        <taxon>Candidatus Zymogenaceae</taxon>
        <taxon>Candidatus Zymogenus</taxon>
    </lineage>
</organism>
<dbReference type="AlphaFoldDB" id="A0A9D8PPN3"/>
<dbReference type="Gene3D" id="3.40.640.10">
    <property type="entry name" value="Type I PLP-dependent aspartate aminotransferase-like (Major domain)"/>
    <property type="match status" value="1"/>
</dbReference>
<evidence type="ECO:0000256" key="1">
    <source>
        <dbReference type="PIRSR" id="PIRSR000390-1"/>
    </source>
</evidence>
<protein>
    <submittedName>
        <fullName evidence="5">DegT/DnrJ/EryC1/StrS aminotransferase family protein</fullName>
    </submittedName>
</protein>
<dbReference type="GO" id="GO:0030170">
    <property type="term" value="F:pyridoxal phosphate binding"/>
    <property type="evidence" value="ECO:0007669"/>
    <property type="project" value="TreeGrafter"/>
</dbReference>
<dbReference type="PANTHER" id="PTHR30244:SF34">
    <property type="entry name" value="DTDP-4-AMINO-4,6-DIDEOXYGALACTOSE TRANSAMINASE"/>
    <property type="match status" value="1"/>
</dbReference>
<accession>A0A9D8PPN3</accession>
<feature type="modified residue" description="N6-(pyridoxal phosphate)lysine" evidence="2">
    <location>
        <position position="198"/>
    </location>
</feature>
<evidence type="ECO:0000313" key="6">
    <source>
        <dbReference type="Proteomes" id="UP000809273"/>
    </source>
</evidence>
<keyword evidence="2 3" id="KW-0663">Pyridoxal phosphate</keyword>
<dbReference type="SUPFAM" id="SSF53383">
    <property type="entry name" value="PLP-dependent transferases"/>
    <property type="match status" value="1"/>
</dbReference>
<dbReference type="Pfam" id="PF01041">
    <property type="entry name" value="DegT_DnrJ_EryC1"/>
    <property type="match status" value="1"/>
</dbReference>
<comment type="caution">
    <text evidence="5">The sequence shown here is derived from an EMBL/GenBank/DDBJ whole genome shotgun (WGS) entry which is preliminary data.</text>
</comment>
<feature type="region of interest" description="Disordered" evidence="4">
    <location>
        <begin position="1"/>
        <end position="20"/>
    </location>
</feature>
<reference evidence="5" key="2">
    <citation type="submission" date="2021-01" db="EMBL/GenBank/DDBJ databases">
        <authorList>
            <person name="Hahn C.R."/>
            <person name="Youssef N.H."/>
            <person name="Elshahed M."/>
        </authorList>
    </citation>
    <scope>NUCLEOTIDE SEQUENCE</scope>
    <source>
        <strain evidence="5">Zod_Metabat.24</strain>
    </source>
</reference>
<dbReference type="PIRSF" id="PIRSF000390">
    <property type="entry name" value="PLP_StrS"/>
    <property type="match status" value="1"/>
</dbReference>
<keyword evidence="5" id="KW-0808">Transferase</keyword>
<comment type="similarity">
    <text evidence="3">Belongs to the DegT/DnrJ/EryC1 family.</text>
</comment>
<reference evidence="5" key="1">
    <citation type="journal article" date="2021" name="Environ. Microbiol.">
        <title>Genomic characterization of three novel Desulfobacterota classes expand the metabolic and phylogenetic diversity of the phylum.</title>
        <authorList>
            <person name="Murphy C.L."/>
            <person name="Biggerstaff J."/>
            <person name="Eichhorn A."/>
            <person name="Ewing E."/>
            <person name="Shahan R."/>
            <person name="Soriano D."/>
            <person name="Stewart S."/>
            <person name="VanMol K."/>
            <person name="Walker R."/>
            <person name="Walters P."/>
            <person name="Elshahed M.S."/>
            <person name="Youssef N.H."/>
        </authorList>
    </citation>
    <scope>NUCLEOTIDE SEQUENCE</scope>
    <source>
        <strain evidence="5">Zod_Metabat.24</strain>
    </source>
</reference>
<feature type="active site" description="Proton acceptor" evidence="1">
    <location>
        <position position="198"/>
    </location>
</feature>
<dbReference type="InterPro" id="IPR015424">
    <property type="entry name" value="PyrdxlP-dep_Trfase"/>
</dbReference>
<gene>
    <name evidence="5" type="ORF">JW984_08850</name>
</gene>
<dbReference type="GO" id="GO:0000271">
    <property type="term" value="P:polysaccharide biosynthetic process"/>
    <property type="evidence" value="ECO:0007669"/>
    <property type="project" value="TreeGrafter"/>
</dbReference>
<dbReference type="EMBL" id="JAFGIX010000046">
    <property type="protein sequence ID" value="MBN1573287.1"/>
    <property type="molecule type" value="Genomic_DNA"/>
</dbReference>
<proteinExistence type="inferred from homology"/>
<dbReference type="InterPro" id="IPR000653">
    <property type="entry name" value="DegT/StrS_aminotransferase"/>
</dbReference>
<dbReference type="Proteomes" id="UP000809273">
    <property type="component" value="Unassembled WGS sequence"/>
</dbReference>
<name>A0A9D8PPN3_9DELT</name>
<dbReference type="InterPro" id="IPR015422">
    <property type="entry name" value="PyrdxlP-dep_Trfase_small"/>
</dbReference>
<dbReference type="GO" id="GO:0008483">
    <property type="term" value="F:transaminase activity"/>
    <property type="evidence" value="ECO:0007669"/>
    <property type="project" value="UniProtKB-KW"/>
</dbReference>
<keyword evidence="5" id="KW-0032">Aminotransferase</keyword>
<dbReference type="Gene3D" id="3.90.1150.10">
    <property type="entry name" value="Aspartate Aminotransferase, domain 1"/>
    <property type="match status" value="1"/>
</dbReference>